<dbReference type="InterPro" id="IPR002912">
    <property type="entry name" value="ACT_dom"/>
</dbReference>
<reference evidence="13" key="1">
    <citation type="journal article" date="2014" name="Int. J. Syst. Evol. Microbiol.">
        <title>Complete genome sequence of Corynebacterium casei LMG S-19264T (=DSM 44701T), isolated from a smear-ripened cheese.</title>
        <authorList>
            <consortium name="US DOE Joint Genome Institute (JGI-PGF)"/>
            <person name="Walter F."/>
            <person name="Albersmeier A."/>
            <person name="Kalinowski J."/>
            <person name="Ruckert C."/>
        </authorList>
    </citation>
    <scope>NUCLEOTIDE SEQUENCE</scope>
    <source>
        <strain evidence="13">JCM 3091</strain>
    </source>
</reference>
<evidence type="ECO:0000256" key="8">
    <source>
        <dbReference type="ARBA" id="ARBA00047848"/>
    </source>
</evidence>
<keyword evidence="4 10" id="KW-0028">Amino-acid biosynthesis</keyword>
<dbReference type="Pfam" id="PF00800">
    <property type="entry name" value="PDT"/>
    <property type="match status" value="1"/>
</dbReference>
<evidence type="ECO:0000259" key="12">
    <source>
        <dbReference type="PROSITE" id="PS51671"/>
    </source>
</evidence>
<reference evidence="13" key="2">
    <citation type="submission" date="2020-09" db="EMBL/GenBank/DDBJ databases">
        <authorList>
            <person name="Sun Q."/>
            <person name="Ohkuma M."/>
        </authorList>
    </citation>
    <scope>NUCLEOTIDE SEQUENCE</scope>
    <source>
        <strain evidence="13">JCM 3091</strain>
    </source>
</reference>
<dbReference type="GO" id="GO:0005737">
    <property type="term" value="C:cytoplasm"/>
    <property type="evidence" value="ECO:0007669"/>
    <property type="project" value="TreeGrafter"/>
</dbReference>
<dbReference type="GO" id="GO:0004664">
    <property type="term" value="F:prephenate dehydratase activity"/>
    <property type="evidence" value="ECO:0007669"/>
    <property type="project" value="UniProtKB-UniRule"/>
</dbReference>
<dbReference type="PROSITE" id="PS00858">
    <property type="entry name" value="PREPHENATE_DEHYDR_2"/>
    <property type="match status" value="1"/>
</dbReference>
<evidence type="ECO:0000256" key="3">
    <source>
        <dbReference type="ARBA" id="ARBA00021872"/>
    </source>
</evidence>
<evidence type="ECO:0000256" key="4">
    <source>
        <dbReference type="ARBA" id="ARBA00022605"/>
    </source>
</evidence>
<feature type="domain" description="Prephenate dehydratase" evidence="11">
    <location>
        <begin position="8"/>
        <end position="190"/>
    </location>
</feature>
<dbReference type="PANTHER" id="PTHR21022:SF19">
    <property type="entry name" value="PREPHENATE DEHYDRATASE-RELATED"/>
    <property type="match status" value="1"/>
</dbReference>
<feature type="site" description="Essential for prephenate dehydratase activity" evidence="9">
    <location>
        <position position="183"/>
    </location>
</feature>
<evidence type="ECO:0000259" key="11">
    <source>
        <dbReference type="PROSITE" id="PS51171"/>
    </source>
</evidence>
<evidence type="ECO:0000256" key="5">
    <source>
        <dbReference type="ARBA" id="ARBA00023141"/>
    </source>
</evidence>
<dbReference type="Gene3D" id="3.30.70.260">
    <property type="match status" value="1"/>
</dbReference>
<dbReference type="SUPFAM" id="SSF53850">
    <property type="entry name" value="Periplasmic binding protein-like II"/>
    <property type="match status" value="1"/>
</dbReference>
<keyword evidence="6 10" id="KW-0584">Phenylalanine biosynthesis</keyword>
<dbReference type="SUPFAM" id="SSF55021">
    <property type="entry name" value="ACT-like"/>
    <property type="match status" value="1"/>
</dbReference>
<dbReference type="PROSITE" id="PS51671">
    <property type="entry name" value="ACT"/>
    <property type="match status" value="1"/>
</dbReference>
<dbReference type="PROSITE" id="PS51171">
    <property type="entry name" value="PREPHENATE_DEHYDR_3"/>
    <property type="match status" value="1"/>
</dbReference>
<protein>
    <recommendedName>
        <fullName evidence="3 10">Prephenate dehydratase</fullName>
        <shortName evidence="10">PDT</shortName>
        <ecNumber evidence="2 10">4.2.1.51</ecNumber>
    </recommendedName>
</protein>
<dbReference type="InterPro" id="IPR008242">
    <property type="entry name" value="Chor_mutase/pphenate_deHydtase"/>
</dbReference>
<dbReference type="Proteomes" id="UP000662200">
    <property type="component" value="Unassembled WGS sequence"/>
</dbReference>
<keyword evidence="7 10" id="KW-0456">Lyase</keyword>
<evidence type="ECO:0000256" key="7">
    <source>
        <dbReference type="ARBA" id="ARBA00023239"/>
    </source>
</evidence>
<organism evidence="13 14">
    <name type="scientific">Pilimelia terevasa</name>
    <dbReference type="NCBI Taxonomy" id="53372"/>
    <lineage>
        <taxon>Bacteria</taxon>
        <taxon>Bacillati</taxon>
        <taxon>Actinomycetota</taxon>
        <taxon>Actinomycetes</taxon>
        <taxon>Micromonosporales</taxon>
        <taxon>Micromonosporaceae</taxon>
        <taxon>Pilimelia</taxon>
    </lineage>
</organism>
<dbReference type="PIRSF" id="PIRSF001500">
    <property type="entry name" value="Chor_mut_pdt_Ppr"/>
    <property type="match status" value="1"/>
</dbReference>
<accession>A0A8J3BMY9</accession>
<evidence type="ECO:0000313" key="13">
    <source>
        <dbReference type="EMBL" id="GGK32954.1"/>
    </source>
</evidence>
<evidence type="ECO:0000256" key="6">
    <source>
        <dbReference type="ARBA" id="ARBA00023222"/>
    </source>
</evidence>
<comment type="catalytic activity">
    <reaction evidence="8 10">
        <text>prephenate + H(+) = 3-phenylpyruvate + CO2 + H2O</text>
        <dbReference type="Rhea" id="RHEA:21648"/>
        <dbReference type="ChEBI" id="CHEBI:15377"/>
        <dbReference type="ChEBI" id="CHEBI:15378"/>
        <dbReference type="ChEBI" id="CHEBI:16526"/>
        <dbReference type="ChEBI" id="CHEBI:18005"/>
        <dbReference type="ChEBI" id="CHEBI:29934"/>
        <dbReference type="EC" id="4.2.1.51"/>
    </reaction>
</comment>
<dbReference type="CDD" id="cd13632">
    <property type="entry name" value="PBP2_Aa-PDT_like"/>
    <property type="match status" value="1"/>
</dbReference>
<keyword evidence="5 10" id="KW-0057">Aromatic amino acid biosynthesis</keyword>
<evidence type="ECO:0000256" key="2">
    <source>
        <dbReference type="ARBA" id="ARBA00013147"/>
    </source>
</evidence>
<dbReference type="InterPro" id="IPR045865">
    <property type="entry name" value="ACT-like_dom_sf"/>
</dbReference>
<evidence type="ECO:0000313" key="14">
    <source>
        <dbReference type="Proteomes" id="UP000662200"/>
    </source>
</evidence>
<dbReference type="PANTHER" id="PTHR21022">
    <property type="entry name" value="PREPHENATE DEHYDRATASE P PROTEIN"/>
    <property type="match status" value="1"/>
</dbReference>
<proteinExistence type="predicted"/>
<dbReference type="RefSeq" id="WP_189114655.1">
    <property type="nucleotide sequence ID" value="NZ_BMQC01000008.1"/>
</dbReference>
<gene>
    <name evidence="10" type="primary">pheA</name>
    <name evidence="13" type="ORF">GCM10010124_27140</name>
</gene>
<evidence type="ECO:0000256" key="10">
    <source>
        <dbReference type="RuleBase" id="RU361254"/>
    </source>
</evidence>
<dbReference type="AlphaFoldDB" id="A0A8J3BMY9"/>
<dbReference type="UniPathway" id="UPA00121">
    <property type="reaction ID" value="UER00345"/>
</dbReference>
<sequence length="320" mass="32912">MPGVPPTRFVFLGPEGTFAEQALRAVPAAARGTRTPAASVPDALDAVRAGEADAALVPLENSVGGAVGVTMDELAAGDPLMIIREVVLPVNFVLATRADADAPAAAGALRTVAAHPQAAAQCRGWLRAHAPAATVVEALSNAAAAAAAANQEVDAAVCAPLGLRRYRLRALAEQIADRADAQTRFVLVGRPAPPPPPSGDDVTTVAVRLGRDRVGGLLGVLTELAVRGISLTRIESRPTGDGLGSYVFLVDCAGHVAEPPLGEALMGLRRVCFDVRFLGSYPRHRLAARADRPHTPAGLAEVDFADAAAWLAALRAGRPG</sequence>
<evidence type="ECO:0000256" key="1">
    <source>
        <dbReference type="ARBA" id="ARBA00004741"/>
    </source>
</evidence>
<feature type="domain" description="ACT" evidence="12">
    <location>
        <begin position="205"/>
        <end position="282"/>
    </location>
</feature>
<dbReference type="EMBL" id="BMQC01000008">
    <property type="protein sequence ID" value="GGK32954.1"/>
    <property type="molecule type" value="Genomic_DNA"/>
</dbReference>
<evidence type="ECO:0000256" key="9">
    <source>
        <dbReference type="PIRSR" id="PIRSR001500-2"/>
    </source>
</evidence>
<dbReference type="InterPro" id="IPR018528">
    <property type="entry name" value="Preph_deHydtase_CS"/>
</dbReference>
<keyword evidence="14" id="KW-1185">Reference proteome</keyword>
<comment type="pathway">
    <text evidence="1 10">Amino-acid biosynthesis; L-phenylalanine biosynthesis; phenylpyruvate from prephenate: step 1/1.</text>
</comment>
<dbReference type="GO" id="GO:0009094">
    <property type="term" value="P:L-phenylalanine biosynthetic process"/>
    <property type="evidence" value="ECO:0007669"/>
    <property type="project" value="UniProtKB-UniPathway"/>
</dbReference>
<dbReference type="EC" id="4.2.1.51" evidence="2 10"/>
<dbReference type="Gene3D" id="3.40.190.10">
    <property type="entry name" value="Periplasmic binding protein-like II"/>
    <property type="match status" value="2"/>
</dbReference>
<comment type="caution">
    <text evidence="13">The sequence shown here is derived from an EMBL/GenBank/DDBJ whole genome shotgun (WGS) entry which is preliminary data.</text>
</comment>
<dbReference type="CDD" id="cd04905">
    <property type="entry name" value="ACT_CM-PDT"/>
    <property type="match status" value="1"/>
</dbReference>
<dbReference type="FunFam" id="3.40.190.10:FF:000064">
    <property type="entry name" value="Prephenate dehydratase"/>
    <property type="match status" value="1"/>
</dbReference>
<name>A0A8J3BMY9_9ACTN</name>
<dbReference type="Pfam" id="PF01842">
    <property type="entry name" value="ACT"/>
    <property type="match status" value="1"/>
</dbReference>
<dbReference type="InterPro" id="IPR001086">
    <property type="entry name" value="Preph_deHydtase"/>
</dbReference>
<dbReference type="PROSITE" id="PS00857">
    <property type="entry name" value="PREPHENATE_DEHYDR_1"/>
    <property type="match status" value="1"/>
</dbReference>
<dbReference type="NCBIfam" id="NF008865">
    <property type="entry name" value="PRK11898.1"/>
    <property type="match status" value="1"/>
</dbReference>